<dbReference type="InterPro" id="IPR029058">
    <property type="entry name" value="AB_hydrolase_fold"/>
</dbReference>
<dbReference type="SUPFAM" id="SSF53474">
    <property type="entry name" value="alpha/beta-Hydrolases"/>
    <property type="match status" value="1"/>
</dbReference>
<accession>A0ABQ5VX17</accession>
<evidence type="ECO:0008006" key="3">
    <source>
        <dbReference type="Google" id="ProtNLM"/>
    </source>
</evidence>
<keyword evidence="2" id="KW-1185">Reference proteome</keyword>
<sequence length="168" mass="18542">MLVVTDIHNTSPHKCLLNKRQEYLSLATLCGHRALSGAPLHQHLFESGGIDEVVRGLVDTITAPCVALGYSAGGYALWRAAMAGAPITRLFCLSSTRLRQVPPIPIPTHVFFGADDPNIPSETWMSKVPDHVSIFPNTDHSYYCDPSSTAWQETRLIISEYLPHIAQY</sequence>
<evidence type="ECO:0000313" key="2">
    <source>
        <dbReference type="Proteomes" id="UP001156694"/>
    </source>
</evidence>
<comment type="caution">
    <text evidence="1">The sequence shown here is derived from an EMBL/GenBank/DDBJ whole genome shotgun (WGS) entry which is preliminary data.</text>
</comment>
<organism evidence="1 2">
    <name type="scientific">Amylibacter marinus</name>
    <dbReference type="NCBI Taxonomy" id="1475483"/>
    <lineage>
        <taxon>Bacteria</taxon>
        <taxon>Pseudomonadati</taxon>
        <taxon>Pseudomonadota</taxon>
        <taxon>Alphaproteobacteria</taxon>
        <taxon>Rhodobacterales</taxon>
        <taxon>Paracoccaceae</taxon>
        <taxon>Amylibacter</taxon>
    </lineage>
</organism>
<protein>
    <recommendedName>
        <fullName evidence="3">Dienelactone hydrolase domain-containing protein</fullName>
    </recommendedName>
</protein>
<dbReference type="RefSeq" id="WP_284378593.1">
    <property type="nucleotide sequence ID" value="NZ_BSNN01000004.1"/>
</dbReference>
<proteinExistence type="predicted"/>
<name>A0ABQ5VX17_9RHOB</name>
<dbReference type="Proteomes" id="UP001156694">
    <property type="component" value="Unassembled WGS sequence"/>
</dbReference>
<evidence type="ECO:0000313" key="1">
    <source>
        <dbReference type="EMBL" id="GLQ35747.1"/>
    </source>
</evidence>
<dbReference type="Gene3D" id="3.40.50.1820">
    <property type="entry name" value="alpha/beta hydrolase"/>
    <property type="match status" value="1"/>
</dbReference>
<gene>
    <name evidence="1" type="ORF">GCM10007939_20300</name>
</gene>
<dbReference type="EMBL" id="BSNN01000004">
    <property type="protein sequence ID" value="GLQ35747.1"/>
    <property type="molecule type" value="Genomic_DNA"/>
</dbReference>
<reference evidence="2" key="1">
    <citation type="journal article" date="2019" name="Int. J. Syst. Evol. Microbiol.">
        <title>The Global Catalogue of Microorganisms (GCM) 10K type strain sequencing project: providing services to taxonomists for standard genome sequencing and annotation.</title>
        <authorList>
            <consortium name="The Broad Institute Genomics Platform"/>
            <consortium name="The Broad Institute Genome Sequencing Center for Infectious Disease"/>
            <person name="Wu L."/>
            <person name="Ma J."/>
        </authorList>
    </citation>
    <scope>NUCLEOTIDE SEQUENCE [LARGE SCALE GENOMIC DNA]</scope>
    <source>
        <strain evidence="2">NBRC 110140</strain>
    </source>
</reference>